<gene>
    <name evidence="4" type="ORF">E0W69_006480</name>
</gene>
<reference evidence="4 5" key="1">
    <citation type="submission" date="2019-09" db="EMBL/GenBank/DDBJ databases">
        <title>Complete genome sequence of Arachidicoccus sp. B3-10 isolated from apple orchard soil.</title>
        <authorList>
            <person name="Kim H.S."/>
            <person name="Han K.-I."/>
            <person name="Suh M.K."/>
            <person name="Lee K.C."/>
            <person name="Eom M.K."/>
            <person name="Kim J.-S."/>
            <person name="Kang S.W."/>
            <person name="Sin Y."/>
            <person name="Lee J.-S."/>
        </authorList>
    </citation>
    <scope>NUCLEOTIDE SEQUENCE [LARGE SCALE GENOMIC DNA]</scope>
    <source>
        <strain evidence="4 5">B3-10</strain>
    </source>
</reference>
<dbReference type="InterPro" id="IPR022271">
    <property type="entry name" value="Lipocalin_ApoD"/>
</dbReference>
<dbReference type="InterPro" id="IPR002446">
    <property type="entry name" value="Lipocalin_bac"/>
</dbReference>
<dbReference type="PANTHER" id="PTHR10612">
    <property type="entry name" value="APOLIPOPROTEIN D"/>
    <property type="match status" value="1"/>
</dbReference>
<feature type="domain" description="Lipocalin/cytosolic fatty-acid binding" evidence="3">
    <location>
        <begin position="36"/>
        <end position="173"/>
    </location>
</feature>
<feature type="chain" id="PRO_5024527813" evidence="2">
    <location>
        <begin position="25"/>
        <end position="174"/>
    </location>
</feature>
<comment type="similarity">
    <text evidence="1 2">Belongs to the calycin superfamily. Lipocalin family.</text>
</comment>
<evidence type="ECO:0000256" key="2">
    <source>
        <dbReference type="PIRNR" id="PIRNR036893"/>
    </source>
</evidence>
<dbReference type="PRINTS" id="PR01171">
    <property type="entry name" value="BCTLIPOCALIN"/>
</dbReference>
<dbReference type="Pfam" id="PF08212">
    <property type="entry name" value="Lipocalin_2"/>
    <property type="match status" value="1"/>
</dbReference>
<dbReference type="PANTHER" id="PTHR10612:SF34">
    <property type="entry name" value="APOLIPOPROTEIN D"/>
    <property type="match status" value="1"/>
</dbReference>
<protein>
    <submittedName>
        <fullName evidence="4">Lipocalin</fullName>
    </submittedName>
</protein>
<dbReference type="InterPro" id="IPR012674">
    <property type="entry name" value="Calycin"/>
</dbReference>
<evidence type="ECO:0000259" key="3">
    <source>
        <dbReference type="Pfam" id="PF08212"/>
    </source>
</evidence>
<evidence type="ECO:0000256" key="1">
    <source>
        <dbReference type="ARBA" id="ARBA00006889"/>
    </source>
</evidence>
<dbReference type="Proteomes" id="UP000292424">
    <property type="component" value="Chromosome"/>
</dbReference>
<dbReference type="PIRSF" id="PIRSF036893">
    <property type="entry name" value="Lipocalin_ApoD"/>
    <property type="match status" value="1"/>
</dbReference>
<dbReference type="CDD" id="cd19438">
    <property type="entry name" value="lipocalin_Blc-like"/>
    <property type="match status" value="1"/>
</dbReference>
<dbReference type="SUPFAM" id="SSF50814">
    <property type="entry name" value="Lipocalins"/>
    <property type="match status" value="1"/>
</dbReference>
<proteinExistence type="inferred from homology"/>
<feature type="signal peptide" evidence="2">
    <location>
        <begin position="1"/>
        <end position="24"/>
    </location>
</feature>
<evidence type="ECO:0000313" key="5">
    <source>
        <dbReference type="Proteomes" id="UP000292424"/>
    </source>
</evidence>
<keyword evidence="2" id="KW-0732">Signal</keyword>
<dbReference type="GO" id="GO:0006950">
    <property type="term" value="P:response to stress"/>
    <property type="evidence" value="ECO:0007669"/>
    <property type="project" value="UniProtKB-ARBA"/>
</dbReference>
<keyword evidence="5" id="KW-1185">Reference proteome</keyword>
<dbReference type="AlphaFoldDB" id="A0A5P2FXR5"/>
<dbReference type="Gene3D" id="2.40.128.20">
    <property type="match status" value="1"/>
</dbReference>
<organism evidence="4 5">
    <name type="scientific">Rhizosphaericola mali</name>
    <dbReference type="NCBI Taxonomy" id="2545455"/>
    <lineage>
        <taxon>Bacteria</taxon>
        <taxon>Pseudomonadati</taxon>
        <taxon>Bacteroidota</taxon>
        <taxon>Chitinophagia</taxon>
        <taxon>Chitinophagales</taxon>
        <taxon>Chitinophagaceae</taxon>
        <taxon>Rhizosphaericola</taxon>
    </lineage>
</organism>
<dbReference type="EMBL" id="CP044016">
    <property type="protein sequence ID" value="QES88324.1"/>
    <property type="molecule type" value="Genomic_DNA"/>
</dbReference>
<name>A0A5P2FXR5_9BACT</name>
<evidence type="ECO:0000313" key="4">
    <source>
        <dbReference type="EMBL" id="QES88324.1"/>
    </source>
</evidence>
<dbReference type="RefSeq" id="WP_131329212.1">
    <property type="nucleotide sequence ID" value="NZ_CP044016.1"/>
</dbReference>
<dbReference type="KEGG" id="arac:E0W69_006480"/>
<dbReference type="InterPro" id="IPR000566">
    <property type="entry name" value="Lipocln_cytosolic_FA-bd_dom"/>
</dbReference>
<dbReference type="InterPro" id="IPR022272">
    <property type="entry name" value="Lipocalin_CS"/>
</dbReference>
<dbReference type="OrthoDB" id="594739at2"/>
<dbReference type="InterPro" id="IPR047202">
    <property type="entry name" value="Lipocalin_Blc-like_dom"/>
</dbReference>
<dbReference type="PROSITE" id="PS00213">
    <property type="entry name" value="LIPOCALIN"/>
    <property type="match status" value="1"/>
</dbReference>
<sequence>MKNKKKYIALGTLALGTTIAIASAQVKSRNDVIEHLDVKKYMGKWYEIARVENKFEKGLYNVTAEYQLQKNGTIRVQDSGYSQKKNKREQAIGKTKFTSKESNGGLKVSFFGPFYSAYNIVQLDENYKYALIFGKNSKYLWILSREKNVPSNIKQKYLNYASDNGYDTTKLVWN</sequence>
<accession>A0A5P2FXR5</accession>